<dbReference type="Pfam" id="PF01549">
    <property type="entry name" value="ShK"/>
    <property type="match status" value="1"/>
</dbReference>
<feature type="transmembrane region" description="Helical" evidence="1">
    <location>
        <begin position="45"/>
        <end position="63"/>
    </location>
</feature>
<evidence type="ECO:0000256" key="1">
    <source>
        <dbReference type="SAM" id="Phobius"/>
    </source>
</evidence>
<proteinExistence type="predicted"/>
<keyword evidence="1" id="KW-0812">Transmembrane</keyword>
<feature type="domain" description="ShKT" evidence="2">
    <location>
        <begin position="138"/>
        <end position="174"/>
    </location>
</feature>
<keyword evidence="1" id="KW-1133">Transmembrane helix</keyword>
<evidence type="ECO:0000313" key="4">
    <source>
        <dbReference type="Proteomes" id="UP001201812"/>
    </source>
</evidence>
<reference evidence="3" key="1">
    <citation type="submission" date="2022-01" db="EMBL/GenBank/DDBJ databases">
        <title>Genome Sequence Resource for Two Populations of Ditylenchus destructor, the Migratory Endoparasitic Phytonematode.</title>
        <authorList>
            <person name="Zhang H."/>
            <person name="Lin R."/>
            <person name="Xie B."/>
        </authorList>
    </citation>
    <scope>NUCLEOTIDE SEQUENCE</scope>
    <source>
        <strain evidence="3">BazhouSP</strain>
    </source>
</reference>
<dbReference type="SMART" id="SM00254">
    <property type="entry name" value="ShKT"/>
    <property type="match status" value="1"/>
</dbReference>
<protein>
    <recommendedName>
        <fullName evidence="2">ShKT domain-containing protein</fullName>
    </recommendedName>
</protein>
<keyword evidence="1" id="KW-0472">Membrane</keyword>
<gene>
    <name evidence="3" type="ORF">DdX_17224</name>
</gene>
<dbReference type="Proteomes" id="UP001201812">
    <property type="component" value="Unassembled WGS sequence"/>
</dbReference>
<keyword evidence="4" id="KW-1185">Reference proteome</keyword>
<sequence length="235" mass="24142">MLPSCSFIETSTRHNFPGIRQHNSRNPRIRASFLRVHFHKNKSRILLKFACHLLVLTSLWHPVYTQLAICPVGFVFGGLCGLSGGAFLGGACPLSLPPFHCIRGSCCRDVRPLFQRLGPTFYPPGLGLGLGGIGLGGICFDRALNCYLYTTYCILPIYALCMATHCARTCGLCFSGIGGGIGGFPGGIGGGIGGFPGGIGGFPGGIGGFPGGIGGFPGGIGGFAGGFGGGIPPFG</sequence>
<evidence type="ECO:0000313" key="3">
    <source>
        <dbReference type="EMBL" id="KAI1699625.1"/>
    </source>
</evidence>
<accession>A0AAD4MSA5</accession>
<comment type="caution">
    <text evidence="3">The sequence shown here is derived from an EMBL/GenBank/DDBJ whole genome shotgun (WGS) entry which is preliminary data.</text>
</comment>
<feature type="transmembrane region" description="Helical" evidence="1">
    <location>
        <begin position="75"/>
        <end position="96"/>
    </location>
</feature>
<dbReference type="AlphaFoldDB" id="A0AAD4MSA5"/>
<name>A0AAD4MSA5_9BILA</name>
<dbReference type="EMBL" id="JAKKPZ010000173">
    <property type="protein sequence ID" value="KAI1699625.1"/>
    <property type="molecule type" value="Genomic_DNA"/>
</dbReference>
<evidence type="ECO:0000259" key="2">
    <source>
        <dbReference type="SMART" id="SM00254"/>
    </source>
</evidence>
<organism evidence="3 4">
    <name type="scientific">Ditylenchus destructor</name>
    <dbReference type="NCBI Taxonomy" id="166010"/>
    <lineage>
        <taxon>Eukaryota</taxon>
        <taxon>Metazoa</taxon>
        <taxon>Ecdysozoa</taxon>
        <taxon>Nematoda</taxon>
        <taxon>Chromadorea</taxon>
        <taxon>Rhabditida</taxon>
        <taxon>Tylenchina</taxon>
        <taxon>Tylenchomorpha</taxon>
        <taxon>Sphaerularioidea</taxon>
        <taxon>Anguinidae</taxon>
        <taxon>Anguininae</taxon>
        <taxon>Ditylenchus</taxon>
    </lineage>
</organism>
<dbReference type="InterPro" id="IPR003582">
    <property type="entry name" value="ShKT_dom"/>
</dbReference>